<sequence length="76" mass="8295">MTLGLPAGFQGPTGLLCRGMQEGGGGGTAMEIVGFEKFRAAWGSRWPRGRSRSKEHLQLRQHVWGLLAIPATPKEY</sequence>
<gene>
    <name evidence="1" type="ORF">DUNSADRAFT_17187</name>
</gene>
<name>A0ABQ7G294_DUNSA</name>
<reference evidence="1" key="1">
    <citation type="submission" date="2017-08" db="EMBL/GenBank/DDBJ databases">
        <authorList>
            <person name="Polle J.E."/>
            <person name="Barry K."/>
            <person name="Cushman J."/>
            <person name="Schmutz J."/>
            <person name="Tran D."/>
            <person name="Hathwaick L.T."/>
            <person name="Yim W.C."/>
            <person name="Jenkins J."/>
            <person name="Mckie-Krisberg Z.M."/>
            <person name="Prochnik S."/>
            <person name="Lindquist E."/>
            <person name="Dockter R.B."/>
            <person name="Adam C."/>
            <person name="Molina H."/>
            <person name="Bunkerborg J."/>
            <person name="Jin E."/>
            <person name="Buchheim M."/>
            <person name="Magnuson J."/>
        </authorList>
    </citation>
    <scope>NUCLEOTIDE SEQUENCE</scope>
    <source>
        <strain evidence="1">CCAP 19/18</strain>
    </source>
</reference>
<keyword evidence="2" id="KW-1185">Reference proteome</keyword>
<dbReference type="EMBL" id="MU070256">
    <property type="protein sequence ID" value="KAF5828721.1"/>
    <property type="molecule type" value="Genomic_DNA"/>
</dbReference>
<proteinExistence type="predicted"/>
<evidence type="ECO:0008006" key="3">
    <source>
        <dbReference type="Google" id="ProtNLM"/>
    </source>
</evidence>
<comment type="caution">
    <text evidence="1">The sequence shown here is derived from an EMBL/GenBank/DDBJ whole genome shotgun (WGS) entry which is preliminary data.</text>
</comment>
<evidence type="ECO:0000313" key="2">
    <source>
        <dbReference type="Proteomes" id="UP000815325"/>
    </source>
</evidence>
<organism evidence="1 2">
    <name type="scientific">Dunaliella salina</name>
    <name type="common">Green alga</name>
    <name type="synonym">Protococcus salinus</name>
    <dbReference type="NCBI Taxonomy" id="3046"/>
    <lineage>
        <taxon>Eukaryota</taxon>
        <taxon>Viridiplantae</taxon>
        <taxon>Chlorophyta</taxon>
        <taxon>core chlorophytes</taxon>
        <taxon>Chlorophyceae</taxon>
        <taxon>CS clade</taxon>
        <taxon>Chlamydomonadales</taxon>
        <taxon>Dunaliellaceae</taxon>
        <taxon>Dunaliella</taxon>
    </lineage>
</organism>
<protein>
    <recommendedName>
        <fullName evidence="3">Encoded protein</fullName>
    </recommendedName>
</protein>
<dbReference type="Proteomes" id="UP000815325">
    <property type="component" value="Unassembled WGS sequence"/>
</dbReference>
<evidence type="ECO:0000313" key="1">
    <source>
        <dbReference type="EMBL" id="KAF5828721.1"/>
    </source>
</evidence>
<accession>A0ABQ7G294</accession>